<comment type="caution">
    <text evidence="1">The sequence shown here is derived from an EMBL/GenBank/DDBJ whole genome shotgun (WGS) entry which is preliminary data.</text>
</comment>
<protein>
    <submittedName>
        <fullName evidence="1">Uncharacterized protein</fullName>
    </submittedName>
</protein>
<proteinExistence type="predicted"/>
<reference evidence="1" key="1">
    <citation type="submission" date="2019-07" db="EMBL/GenBank/DDBJ databases">
        <title>Annotation for the trematode Paragonimus miyazaki's.</title>
        <authorList>
            <person name="Choi Y.-J."/>
        </authorList>
    </citation>
    <scope>NUCLEOTIDE SEQUENCE</scope>
    <source>
        <strain evidence="1">Japan</strain>
    </source>
</reference>
<gene>
    <name evidence="1" type="ORF">EG68_03094</name>
</gene>
<dbReference type="AlphaFoldDB" id="A0A8S9YYF3"/>
<name>A0A8S9YYF3_9TREM</name>
<dbReference type="Proteomes" id="UP000822476">
    <property type="component" value="Unassembled WGS sequence"/>
</dbReference>
<evidence type="ECO:0000313" key="2">
    <source>
        <dbReference type="Proteomes" id="UP000822476"/>
    </source>
</evidence>
<dbReference type="PROSITE" id="PS51257">
    <property type="entry name" value="PROKAR_LIPOPROTEIN"/>
    <property type="match status" value="1"/>
</dbReference>
<organism evidence="1 2">
    <name type="scientific">Paragonimus skrjabini miyazakii</name>
    <dbReference type="NCBI Taxonomy" id="59628"/>
    <lineage>
        <taxon>Eukaryota</taxon>
        <taxon>Metazoa</taxon>
        <taxon>Spiralia</taxon>
        <taxon>Lophotrochozoa</taxon>
        <taxon>Platyhelminthes</taxon>
        <taxon>Trematoda</taxon>
        <taxon>Digenea</taxon>
        <taxon>Plagiorchiida</taxon>
        <taxon>Troglotremata</taxon>
        <taxon>Troglotrematidae</taxon>
        <taxon>Paragonimus</taxon>
    </lineage>
</organism>
<dbReference type="EMBL" id="JTDE01001120">
    <property type="protein sequence ID" value="KAF7259614.1"/>
    <property type="molecule type" value="Genomic_DNA"/>
</dbReference>
<accession>A0A8S9YYF3</accession>
<evidence type="ECO:0000313" key="1">
    <source>
        <dbReference type="EMBL" id="KAF7259614.1"/>
    </source>
</evidence>
<keyword evidence="2" id="KW-1185">Reference proteome</keyword>
<sequence length="213" mass="24436">MEIRLKSTSTDIRVPCEQLETRASIHWNSGLFTGCHEKYTITHDGDVREHIIGIVVNTSKSPFTSALAQFELKWLVNKLLNWNSMPCQTVAGQGDFDDVDNRPYMADDVPLTEFVLSAPVSTQVCSEIVNRTFADGQILVTGCHLEQTGRTLIYSRRIGKYILTVERRLHNMVPFEVTYVYIFFVNELNARYYGCQFNGYWAQIVFHSESHSR</sequence>